<name>A0A8J2K7Y3_9HEXA</name>
<keyword evidence="3" id="KW-0540">Nuclease</keyword>
<dbReference type="GO" id="GO:1990180">
    <property type="term" value="P:mitochondrial tRNA 3'-end processing"/>
    <property type="evidence" value="ECO:0007669"/>
    <property type="project" value="TreeGrafter"/>
</dbReference>
<dbReference type="PANTHER" id="PTHR12553">
    <property type="entry name" value="ZINC PHOSPHODIESTERASE ELAC PROTEIN 2"/>
    <property type="match status" value="1"/>
</dbReference>
<evidence type="ECO:0000256" key="4">
    <source>
        <dbReference type="ARBA" id="ARBA00022723"/>
    </source>
</evidence>
<dbReference type="Pfam" id="PF13691">
    <property type="entry name" value="Lactamase_B_4"/>
    <property type="match status" value="1"/>
</dbReference>
<protein>
    <recommendedName>
        <fullName evidence="8">tRNase Z endonuclease domain-containing protein</fullName>
    </recommendedName>
</protein>
<dbReference type="EMBL" id="CAJVCH010278246">
    <property type="protein sequence ID" value="CAG7734888.1"/>
    <property type="molecule type" value="Genomic_DNA"/>
</dbReference>
<feature type="non-terminal residue" evidence="9">
    <location>
        <position position="1"/>
    </location>
</feature>
<dbReference type="GO" id="GO:0005739">
    <property type="term" value="C:mitochondrion"/>
    <property type="evidence" value="ECO:0007669"/>
    <property type="project" value="TreeGrafter"/>
</dbReference>
<dbReference type="AlphaFoldDB" id="A0A8J2K7Y3"/>
<evidence type="ECO:0000259" key="8">
    <source>
        <dbReference type="Pfam" id="PF13691"/>
    </source>
</evidence>
<dbReference type="Proteomes" id="UP000708208">
    <property type="component" value="Unassembled WGS sequence"/>
</dbReference>
<evidence type="ECO:0000256" key="7">
    <source>
        <dbReference type="ARBA" id="ARBA00022833"/>
    </source>
</evidence>
<dbReference type="PANTHER" id="PTHR12553:SF49">
    <property type="entry name" value="ZINC PHOSPHODIESTERASE ELAC PROTEIN 2"/>
    <property type="match status" value="1"/>
</dbReference>
<dbReference type="InterPro" id="IPR027794">
    <property type="entry name" value="tRNase_Z_dom"/>
</dbReference>
<keyword evidence="6" id="KW-0378">Hydrolase</keyword>
<comment type="cofactor">
    <cofactor evidence="1">
        <name>Zn(2+)</name>
        <dbReference type="ChEBI" id="CHEBI:29105"/>
    </cofactor>
</comment>
<keyword evidence="7" id="KW-0862">Zinc</keyword>
<dbReference type="InterPro" id="IPR047151">
    <property type="entry name" value="RNZ2-like"/>
</dbReference>
<sequence length="171" mass="19039">MRAFNNLAKKLVAADFSRFYCKGSGPGGKKMTKRSLEVTTSAHKRRFNFNALKNLVLTMDSKKAQIPATKVSMRAKLKQSPNPGMIFLQVLGTGANGSPASLYIFADEMRYICNYGEGSQRLPHEHKLKLGRLENSFVTSKQWDKIGATWNGSDDPGHRLTGVDVTWTSRL</sequence>
<comment type="caution">
    <text evidence="9">The sequence shown here is derived from an EMBL/GenBank/DDBJ whole genome shotgun (WGS) entry which is preliminary data.</text>
</comment>
<evidence type="ECO:0000256" key="2">
    <source>
        <dbReference type="ARBA" id="ARBA00022694"/>
    </source>
</evidence>
<evidence type="ECO:0000256" key="3">
    <source>
        <dbReference type="ARBA" id="ARBA00022722"/>
    </source>
</evidence>
<proteinExistence type="predicted"/>
<reference evidence="9" key="1">
    <citation type="submission" date="2021-06" db="EMBL/GenBank/DDBJ databases">
        <authorList>
            <person name="Hodson N. C."/>
            <person name="Mongue J. A."/>
            <person name="Jaron S. K."/>
        </authorList>
    </citation>
    <scope>NUCLEOTIDE SEQUENCE</scope>
</reference>
<evidence type="ECO:0000256" key="1">
    <source>
        <dbReference type="ARBA" id="ARBA00001947"/>
    </source>
</evidence>
<feature type="domain" description="tRNase Z endonuclease" evidence="8">
    <location>
        <begin position="96"/>
        <end position="147"/>
    </location>
</feature>
<evidence type="ECO:0000313" key="10">
    <source>
        <dbReference type="Proteomes" id="UP000708208"/>
    </source>
</evidence>
<evidence type="ECO:0000313" key="9">
    <source>
        <dbReference type="EMBL" id="CAG7734888.1"/>
    </source>
</evidence>
<dbReference type="GO" id="GO:0046872">
    <property type="term" value="F:metal ion binding"/>
    <property type="evidence" value="ECO:0007669"/>
    <property type="project" value="UniProtKB-KW"/>
</dbReference>
<keyword evidence="5" id="KW-0255">Endonuclease</keyword>
<keyword evidence="10" id="KW-1185">Reference proteome</keyword>
<keyword evidence="2" id="KW-0819">tRNA processing</keyword>
<evidence type="ECO:0000256" key="5">
    <source>
        <dbReference type="ARBA" id="ARBA00022759"/>
    </source>
</evidence>
<dbReference type="GO" id="GO:0042781">
    <property type="term" value="F:3'-tRNA processing endoribonuclease activity"/>
    <property type="evidence" value="ECO:0007669"/>
    <property type="project" value="InterPro"/>
</dbReference>
<evidence type="ECO:0000256" key="6">
    <source>
        <dbReference type="ARBA" id="ARBA00022801"/>
    </source>
</evidence>
<organism evidence="9 10">
    <name type="scientific">Allacma fusca</name>
    <dbReference type="NCBI Taxonomy" id="39272"/>
    <lineage>
        <taxon>Eukaryota</taxon>
        <taxon>Metazoa</taxon>
        <taxon>Ecdysozoa</taxon>
        <taxon>Arthropoda</taxon>
        <taxon>Hexapoda</taxon>
        <taxon>Collembola</taxon>
        <taxon>Symphypleona</taxon>
        <taxon>Sminthuridae</taxon>
        <taxon>Allacma</taxon>
    </lineage>
</organism>
<accession>A0A8J2K7Y3</accession>
<gene>
    <name evidence="9" type="ORF">AFUS01_LOCUS23251</name>
</gene>
<dbReference type="OrthoDB" id="527344at2759"/>
<keyword evidence="4" id="KW-0479">Metal-binding</keyword>